<dbReference type="Proteomes" id="UP001596084">
    <property type="component" value="Unassembled WGS sequence"/>
</dbReference>
<dbReference type="PANTHER" id="PTHR13887:SF41">
    <property type="entry name" value="THIOREDOXIN SUPERFAMILY PROTEIN"/>
    <property type="match status" value="1"/>
</dbReference>
<name>A0ABW0Q7G0_9BURK</name>
<accession>A0ABW0Q7G0</accession>
<protein>
    <submittedName>
        <fullName evidence="2">DsbA family oxidoreductase</fullName>
    </submittedName>
</protein>
<keyword evidence="3" id="KW-1185">Reference proteome</keyword>
<dbReference type="Gene3D" id="3.40.30.10">
    <property type="entry name" value="Glutaredoxin"/>
    <property type="match status" value="1"/>
</dbReference>
<comment type="caution">
    <text evidence="2">The sequence shown here is derived from an EMBL/GenBank/DDBJ whole genome shotgun (WGS) entry which is preliminary data.</text>
</comment>
<feature type="domain" description="DSBA-like thioredoxin" evidence="1">
    <location>
        <begin position="6"/>
        <end position="209"/>
    </location>
</feature>
<sequence>MKSVEVEVVSDFICPWCWIGHRNLKDGIERAGLDAAAVQLRFVPYELNPQMPKEGLNRKEYRSRKFGSWARSQAMDADVAMAGQRVGAQFNYDRVAVTPNTRQAHRLMYWAQLQGDGAKSAALYEAIFSAYFSEGKNIGIVDVLVDLAVANGFNGDVVRAFLETHEGEREVVASELRASVAGVQSVPTIRIAGVQVSGAQPSNVMAQALRAAAVAEPVA</sequence>
<dbReference type="CDD" id="cd03024">
    <property type="entry name" value="DsbA_FrnE"/>
    <property type="match status" value="1"/>
</dbReference>
<dbReference type="EMBL" id="JBHSMX010000011">
    <property type="protein sequence ID" value="MFC5520745.1"/>
    <property type="molecule type" value="Genomic_DNA"/>
</dbReference>
<reference evidence="3" key="1">
    <citation type="journal article" date="2019" name="Int. J. Syst. Evol. Microbiol.">
        <title>The Global Catalogue of Microorganisms (GCM) 10K type strain sequencing project: providing services to taxonomists for standard genome sequencing and annotation.</title>
        <authorList>
            <consortium name="The Broad Institute Genomics Platform"/>
            <consortium name="The Broad Institute Genome Sequencing Center for Infectious Disease"/>
            <person name="Wu L."/>
            <person name="Ma J."/>
        </authorList>
    </citation>
    <scope>NUCLEOTIDE SEQUENCE [LARGE SCALE GENOMIC DNA]</scope>
    <source>
        <strain evidence="3">CGMCC 4.7277</strain>
    </source>
</reference>
<evidence type="ECO:0000313" key="2">
    <source>
        <dbReference type="EMBL" id="MFC5520745.1"/>
    </source>
</evidence>
<evidence type="ECO:0000259" key="1">
    <source>
        <dbReference type="Pfam" id="PF01323"/>
    </source>
</evidence>
<dbReference type="InterPro" id="IPR001853">
    <property type="entry name" value="DSBA-like_thioredoxin_dom"/>
</dbReference>
<dbReference type="PANTHER" id="PTHR13887">
    <property type="entry name" value="GLUTATHIONE S-TRANSFERASE KAPPA"/>
    <property type="match status" value="1"/>
</dbReference>
<proteinExistence type="predicted"/>
<organism evidence="2 3">
    <name type="scientific">Polaromonas jejuensis</name>
    <dbReference type="NCBI Taxonomy" id="457502"/>
    <lineage>
        <taxon>Bacteria</taxon>
        <taxon>Pseudomonadati</taxon>
        <taxon>Pseudomonadota</taxon>
        <taxon>Betaproteobacteria</taxon>
        <taxon>Burkholderiales</taxon>
        <taxon>Comamonadaceae</taxon>
        <taxon>Polaromonas</taxon>
    </lineage>
</organism>
<gene>
    <name evidence="2" type="ORF">ACFPP7_07410</name>
</gene>
<dbReference type="RefSeq" id="WP_068831155.1">
    <property type="nucleotide sequence ID" value="NZ_JBHSMX010000011.1"/>
</dbReference>
<dbReference type="InterPro" id="IPR036249">
    <property type="entry name" value="Thioredoxin-like_sf"/>
</dbReference>
<dbReference type="SUPFAM" id="SSF52833">
    <property type="entry name" value="Thioredoxin-like"/>
    <property type="match status" value="1"/>
</dbReference>
<evidence type="ECO:0000313" key="3">
    <source>
        <dbReference type="Proteomes" id="UP001596084"/>
    </source>
</evidence>
<dbReference type="Pfam" id="PF01323">
    <property type="entry name" value="DSBA"/>
    <property type="match status" value="1"/>
</dbReference>